<organism evidence="1 2">
    <name type="scientific">Hallella bergensis DSM 17361</name>
    <dbReference type="NCBI Taxonomy" id="585502"/>
    <lineage>
        <taxon>Bacteria</taxon>
        <taxon>Pseudomonadati</taxon>
        <taxon>Bacteroidota</taxon>
        <taxon>Bacteroidia</taxon>
        <taxon>Bacteroidales</taxon>
        <taxon>Prevotellaceae</taxon>
        <taxon>Hallella</taxon>
    </lineage>
</organism>
<name>D1PUK6_9BACT</name>
<dbReference type="SUPFAM" id="SSF52540">
    <property type="entry name" value="P-loop containing nucleoside triphosphate hydrolases"/>
    <property type="match status" value="1"/>
</dbReference>
<comment type="caution">
    <text evidence="1">The sequence shown here is derived from an EMBL/GenBank/DDBJ whole genome shotgun (WGS) entry which is preliminary data.</text>
</comment>
<protein>
    <recommendedName>
        <fullName evidence="3">Cytidylate kinase</fullName>
    </recommendedName>
</protein>
<evidence type="ECO:0008006" key="3">
    <source>
        <dbReference type="Google" id="ProtNLM"/>
    </source>
</evidence>
<dbReference type="Pfam" id="PF13189">
    <property type="entry name" value="Cytidylate_kin2"/>
    <property type="match status" value="1"/>
</dbReference>
<sequence length="220" mass="25469">MDKPKMIINIGRQIGSGGRIIAKQLADEFECSFYDKELLNLAAKESGFSEKFFEQNDEKKGFLKSLFHVHMPLLGDNNFYKNNFSQENLYLFQSNAIRKAADQGNCVFVGRTADYVLRNYKNTVNIFITANMDQRIQRVCKRHGWDRATARKYITHQEDDRASYYNYYTGKQWGHSESYDLCINSSLLGVEGTSAFIADFIRRRFNLNGQHNQPNQAQGK</sequence>
<reference evidence="1 2" key="1">
    <citation type="submission" date="2009-10" db="EMBL/GenBank/DDBJ databases">
        <authorList>
            <person name="Qin X."/>
            <person name="Bachman B."/>
            <person name="Battles P."/>
            <person name="Bell A."/>
            <person name="Bess C."/>
            <person name="Bickham C."/>
            <person name="Chaboub L."/>
            <person name="Chen D."/>
            <person name="Coyle M."/>
            <person name="Deiros D.R."/>
            <person name="Dinh H."/>
            <person name="Forbes L."/>
            <person name="Fowler G."/>
            <person name="Francisco L."/>
            <person name="Fu Q."/>
            <person name="Gubbala S."/>
            <person name="Hale W."/>
            <person name="Han Y."/>
            <person name="Hemphill L."/>
            <person name="Highlander S.K."/>
            <person name="Hirani K."/>
            <person name="Hogues M."/>
            <person name="Jackson L."/>
            <person name="Jakkamsetti A."/>
            <person name="Javaid M."/>
            <person name="Jiang H."/>
            <person name="Korchina V."/>
            <person name="Kovar C."/>
            <person name="Lara F."/>
            <person name="Lee S."/>
            <person name="Mata R."/>
            <person name="Mathew T."/>
            <person name="Moen C."/>
            <person name="Morales K."/>
            <person name="Munidasa M."/>
            <person name="Nazareth L."/>
            <person name="Ngo R."/>
            <person name="Nguyen L."/>
            <person name="Okwuonu G."/>
            <person name="Ongeri F."/>
            <person name="Patil S."/>
            <person name="Petrosino J."/>
            <person name="Pham C."/>
            <person name="Pham P."/>
            <person name="Pu L.-L."/>
            <person name="Puazo M."/>
            <person name="Raj R."/>
            <person name="Reid J."/>
            <person name="Rouhana J."/>
            <person name="Saada N."/>
            <person name="Shang Y."/>
            <person name="Simmons D."/>
            <person name="Thornton R."/>
            <person name="Warren J."/>
            <person name="Weissenberger G."/>
            <person name="Zhang J."/>
            <person name="Zhang L."/>
            <person name="Zhou C."/>
            <person name="Zhu D."/>
            <person name="Muzny D."/>
            <person name="Worley K."/>
            <person name="Gibbs R."/>
        </authorList>
    </citation>
    <scope>NUCLEOTIDE SEQUENCE [LARGE SCALE GENOMIC DNA]</scope>
    <source>
        <strain evidence="1 2">DSM 17361</strain>
    </source>
</reference>
<accession>D1PUK6</accession>
<gene>
    <name evidence="1" type="ORF">HMPREF0645_0641</name>
</gene>
<dbReference type="Proteomes" id="UP000003160">
    <property type="component" value="Unassembled WGS sequence"/>
</dbReference>
<dbReference type="InterPro" id="IPR027417">
    <property type="entry name" value="P-loop_NTPase"/>
</dbReference>
<evidence type="ECO:0000313" key="1">
    <source>
        <dbReference type="EMBL" id="EFA44845.1"/>
    </source>
</evidence>
<dbReference type="eggNOG" id="COG1102">
    <property type="taxonomic scope" value="Bacteria"/>
</dbReference>
<dbReference type="HOGENOM" id="CLU_065155_3_1_10"/>
<keyword evidence="2" id="KW-1185">Reference proteome</keyword>
<dbReference type="EMBL" id="ACKS01000031">
    <property type="protein sequence ID" value="EFA44845.1"/>
    <property type="molecule type" value="Genomic_DNA"/>
</dbReference>
<proteinExistence type="predicted"/>
<dbReference type="AlphaFoldDB" id="D1PUK6"/>
<dbReference type="Gene3D" id="3.40.50.300">
    <property type="entry name" value="P-loop containing nucleotide triphosphate hydrolases"/>
    <property type="match status" value="1"/>
</dbReference>
<evidence type="ECO:0000313" key="2">
    <source>
        <dbReference type="Proteomes" id="UP000003160"/>
    </source>
</evidence>
<dbReference type="RefSeq" id="WP_007172755.1">
    <property type="nucleotide sequence ID" value="NZ_GG704780.1"/>
</dbReference>